<evidence type="ECO:0000313" key="3">
    <source>
        <dbReference type="Proteomes" id="UP001333110"/>
    </source>
</evidence>
<evidence type="ECO:0008006" key="4">
    <source>
        <dbReference type="Google" id="ProtNLM"/>
    </source>
</evidence>
<keyword evidence="3" id="KW-1185">Reference proteome</keyword>
<feature type="compositionally biased region" description="Polar residues" evidence="1">
    <location>
        <begin position="132"/>
        <end position="150"/>
    </location>
</feature>
<comment type="caution">
    <text evidence="2">The sequence shown here is derived from an EMBL/GenBank/DDBJ whole genome shotgun (WGS) entry which is preliminary data.</text>
</comment>
<feature type="region of interest" description="Disordered" evidence="1">
    <location>
        <begin position="132"/>
        <end position="157"/>
    </location>
</feature>
<name>A0AAN7NEN7_MYCAM</name>
<protein>
    <recommendedName>
        <fullName evidence="4">Rna-directed dna polymerase from mobile element jockey-like</fullName>
    </recommendedName>
</protein>
<evidence type="ECO:0000313" key="2">
    <source>
        <dbReference type="EMBL" id="KAK4823464.1"/>
    </source>
</evidence>
<dbReference type="Proteomes" id="UP001333110">
    <property type="component" value="Unassembled WGS sequence"/>
</dbReference>
<dbReference type="AlphaFoldDB" id="A0AAN7NEN7"/>
<organism evidence="2 3">
    <name type="scientific">Mycteria americana</name>
    <name type="common">Wood stork</name>
    <dbReference type="NCBI Taxonomy" id="33587"/>
    <lineage>
        <taxon>Eukaryota</taxon>
        <taxon>Metazoa</taxon>
        <taxon>Chordata</taxon>
        <taxon>Craniata</taxon>
        <taxon>Vertebrata</taxon>
        <taxon>Euteleostomi</taxon>
        <taxon>Archelosauria</taxon>
        <taxon>Archosauria</taxon>
        <taxon>Dinosauria</taxon>
        <taxon>Saurischia</taxon>
        <taxon>Theropoda</taxon>
        <taxon>Coelurosauria</taxon>
        <taxon>Aves</taxon>
        <taxon>Neognathae</taxon>
        <taxon>Neoaves</taxon>
        <taxon>Aequornithes</taxon>
        <taxon>Ciconiiformes</taxon>
        <taxon>Ciconiidae</taxon>
        <taxon>Mycteria</taxon>
    </lineage>
</organism>
<evidence type="ECO:0000256" key="1">
    <source>
        <dbReference type="SAM" id="MobiDB-lite"/>
    </source>
</evidence>
<accession>A0AAN7NEN7</accession>
<sequence length="157" mass="17453">MGKSLIECTLSKFVDDTKLSSAVDTLEGRDAIQRDFDRLEKWTDVNLMKFNKAKCKVLHLGQGNPRYQYRLGDEGIESSPAEKDLGILADEKLDMSWQCVLAAQKANRILGCIKRSVASRLTEVILPPHLDTTSSPGVLSTRQTWTSWSGSRGGPQK</sequence>
<dbReference type="PANTHER" id="PTHR33332">
    <property type="entry name" value="REVERSE TRANSCRIPTASE DOMAIN-CONTAINING PROTEIN"/>
    <property type="match status" value="1"/>
</dbReference>
<proteinExistence type="predicted"/>
<gene>
    <name evidence="2" type="ORF">QYF61_002511</name>
</gene>
<reference evidence="2 3" key="1">
    <citation type="journal article" date="2023" name="J. Hered.">
        <title>Chromosome-level genome of the wood stork (Mycteria americana) provides insight into avian chromosome evolution.</title>
        <authorList>
            <person name="Flamio R. Jr."/>
            <person name="Ramstad K.M."/>
        </authorList>
    </citation>
    <scope>NUCLEOTIDE SEQUENCE [LARGE SCALE GENOMIC DNA]</scope>
    <source>
        <strain evidence="2">JAX WOST 10</strain>
    </source>
</reference>
<dbReference type="EMBL" id="JAUNZN010000003">
    <property type="protein sequence ID" value="KAK4823464.1"/>
    <property type="molecule type" value="Genomic_DNA"/>
</dbReference>